<proteinExistence type="predicted"/>
<name>A0AAU7ATW8_9ACTN</name>
<dbReference type="Pfam" id="PF00027">
    <property type="entry name" value="cNMP_binding"/>
    <property type="match status" value="1"/>
</dbReference>
<evidence type="ECO:0000259" key="4">
    <source>
        <dbReference type="PROSITE" id="PS50042"/>
    </source>
</evidence>
<dbReference type="Pfam" id="PF13545">
    <property type="entry name" value="HTH_Crp_2"/>
    <property type="match status" value="1"/>
</dbReference>
<dbReference type="InterPro" id="IPR036388">
    <property type="entry name" value="WH-like_DNA-bd_sf"/>
</dbReference>
<evidence type="ECO:0000256" key="3">
    <source>
        <dbReference type="ARBA" id="ARBA00023163"/>
    </source>
</evidence>
<dbReference type="PANTHER" id="PTHR24567:SF74">
    <property type="entry name" value="HTH-TYPE TRANSCRIPTIONAL REGULATOR ARCR"/>
    <property type="match status" value="1"/>
</dbReference>
<sequence>MSGTAAGRTSTFLDALSSADRETLRSRGTVRRFARGAAIAHAGQLGDRVLIILDGHVRIARVTEDGRDVLLAIRGPGDLVGEQSALDGLPRSATITALGPVESLALGNADFLTFVTATPAASLYVMRLLAARLRDADAKRVGYTAQDVVGRLAARLCELSERFGEESADGVRIDLPLTQEDLAGWVGASREATARALGQMRELGWVSTARRAIVCHDLDALRRRSTA</sequence>
<dbReference type="GO" id="GO:0005829">
    <property type="term" value="C:cytosol"/>
    <property type="evidence" value="ECO:0007669"/>
    <property type="project" value="TreeGrafter"/>
</dbReference>
<dbReference type="KEGG" id="parq:DSM112329_01780"/>
<protein>
    <submittedName>
        <fullName evidence="6">CRP-like cAMP-activated global transcriptional regulator</fullName>
    </submittedName>
</protein>
<dbReference type="EMBL" id="CP114014">
    <property type="protein sequence ID" value="XAY04942.1"/>
    <property type="molecule type" value="Genomic_DNA"/>
</dbReference>
<dbReference type="SMART" id="SM00419">
    <property type="entry name" value="HTH_CRP"/>
    <property type="match status" value="1"/>
</dbReference>
<reference evidence="6" key="1">
    <citation type="submission" date="2022-12" db="EMBL/GenBank/DDBJ databases">
        <title>Paraconexibacter alkalitolerans sp. nov. and Baekduia alba sp. nov., isolated from soil and emended description of the genera Paraconexibacter (Chun et al., 2020) and Baekduia (An et al., 2020).</title>
        <authorList>
            <person name="Vieira S."/>
            <person name="Huber K.J."/>
            <person name="Geppert A."/>
            <person name="Wolf J."/>
            <person name="Neumann-Schaal M."/>
            <person name="Muesken M."/>
            <person name="Overmann J."/>
        </authorList>
    </citation>
    <scope>NUCLEOTIDE SEQUENCE</scope>
    <source>
        <strain evidence="6">AEG42_29</strain>
    </source>
</reference>
<dbReference type="InterPro" id="IPR012318">
    <property type="entry name" value="HTH_CRP"/>
</dbReference>
<dbReference type="SUPFAM" id="SSF46785">
    <property type="entry name" value="Winged helix' DNA-binding domain"/>
    <property type="match status" value="1"/>
</dbReference>
<feature type="domain" description="HTH crp-type" evidence="5">
    <location>
        <begin position="146"/>
        <end position="219"/>
    </location>
</feature>
<dbReference type="PROSITE" id="PS50042">
    <property type="entry name" value="CNMP_BINDING_3"/>
    <property type="match status" value="1"/>
</dbReference>
<dbReference type="CDD" id="cd00038">
    <property type="entry name" value="CAP_ED"/>
    <property type="match status" value="1"/>
</dbReference>
<dbReference type="SUPFAM" id="SSF51206">
    <property type="entry name" value="cAMP-binding domain-like"/>
    <property type="match status" value="1"/>
</dbReference>
<dbReference type="PROSITE" id="PS51063">
    <property type="entry name" value="HTH_CRP_2"/>
    <property type="match status" value="1"/>
</dbReference>
<dbReference type="Gene3D" id="1.10.10.10">
    <property type="entry name" value="Winged helix-like DNA-binding domain superfamily/Winged helix DNA-binding domain"/>
    <property type="match status" value="1"/>
</dbReference>
<dbReference type="InterPro" id="IPR000595">
    <property type="entry name" value="cNMP-bd_dom"/>
</dbReference>
<dbReference type="GO" id="GO:0003700">
    <property type="term" value="F:DNA-binding transcription factor activity"/>
    <property type="evidence" value="ECO:0007669"/>
    <property type="project" value="TreeGrafter"/>
</dbReference>
<accession>A0AAU7ATW8</accession>
<dbReference type="PANTHER" id="PTHR24567">
    <property type="entry name" value="CRP FAMILY TRANSCRIPTIONAL REGULATORY PROTEIN"/>
    <property type="match status" value="1"/>
</dbReference>
<evidence type="ECO:0000313" key="6">
    <source>
        <dbReference type="EMBL" id="XAY04942.1"/>
    </source>
</evidence>
<dbReference type="InterPro" id="IPR036390">
    <property type="entry name" value="WH_DNA-bd_sf"/>
</dbReference>
<feature type="domain" description="Cyclic nucleotide-binding" evidence="4">
    <location>
        <begin position="12"/>
        <end position="115"/>
    </location>
</feature>
<dbReference type="FunFam" id="1.10.10.10:FF:000019">
    <property type="entry name" value="Crp/Fnr family transcriptional regulator"/>
    <property type="match status" value="1"/>
</dbReference>
<dbReference type="InterPro" id="IPR050397">
    <property type="entry name" value="Env_Response_Regulators"/>
</dbReference>
<evidence type="ECO:0000256" key="1">
    <source>
        <dbReference type="ARBA" id="ARBA00023015"/>
    </source>
</evidence>
<keyword evidence="1" id="KW-0805">Transcription regulation</keyword>
<dbReference type="AlphaFoldDB" id="A0AAU7ATW8"/>
<keyword evidence="3" id="KW-0804">Transcription</keyword>
<dbReference type="Gene3D" id="2.60.120.10">
    <property type="entry name" value="Jelly Rolls"/>
    <property type="match status" value="1"/>
</dbReference>
<dbReference type="SMART" id="SM00100">
    <property type="entry name" value="cNMP"/>
    <property type="match status" value="1"/>
</dbReference>
<dbReference type="GO" id="GO:0003677">
    <property type="term" value="F:DNA binding"/>
    <property type="evidence" value="ECO:0007669"/>
    <property type="project" value="UniProtKB-KW"/>
</dbReference>
<dbReference type="RefSeq" id="WP_354701466.1">
    <property type="nucleotide sequence ID" value="NZ_CP114014.1"/>
</dbReference>
<dbReference type="InterPro" id="IPR014710">
    <property type="entry name" value="RmlC-like_jellyroll"/>
</dbReference>
<organism evidence="6">
    <name type="scientific">Paraconexibacter sp. AEG42_29</name>
    <dbReference type="NCBI Taxonomy" id="2997339"/>
    <lineage>
        <taxon>Bacteria</taxon>
        <taxon>Bacillati</taxon>
        <taxon>Actinomycetota</taxon>
        <taxon>Thermoleophilia</taxon>
        <taxon>Solirubrobacterales</taxon>
        <taxon>Paraconexibacteraceae</taxon>
        <taxon>Paraconexibacter</taxon>
    </lineage>
</organism>
<keyword evidence="2" id="KW-0238">DNA-binding</keyword>
<dbReference type="InterPro" id="IPR018490">
    <property type="entry name" value="cNMP-bd_dom_sf"/>
</dbReference>
<gene>
    <name evidence="6" type="primary">glxR_1</name>
    <name evidence="6" type="ORF">DSM112329_01780</name>
</gene>
<evidence type="ECO:0000256" key="2">
    <source>
        <dbReference type="ARBA" id="ARBA00023125"/>
    </source>
</evidence>
<evidence type="ECO:0000259" key="5">
    <source>
        <dbReference type="PROSITE" id="PS51063"/>
    </source>
</evidence>